<dbReference type="EMBL" id="JAEPRQ010000003">
    <property type="protein sequence ID" value="MBK4216189.1"/>
    <property type="molecule type" value="Genomic_DNA"/>
</dbReference>
<reference evidence="2" key="1">
    <citation type="submission" date="2021-01" db="EMBL/GenBank/DDBJ databases">
        <title>Paracoccus amoyensis sp. nov., isolated from the surface seawater along the coast of Xiamen Island, China.</title>
        <authorList>
            <person name="Lyu L."/>
        </authorList>
    </citation>
    <scope>NUCLEOTIDE SEQUENCE</scope>
    <source>
        <strain evidence="2">MJ17</strain>
    </source>
</reference>
<feature type="domain" description="N-acetyltransferase" evidence="1">
    <location>
        <begin position="139"/>
        <end position="281"/>
    </location>
</feature>
<protein>
    <submittedName>
        <fullName evidence="2">GNAT family N-acetyltransferase</fullName>
    </submittedName>
</protein>
<dbReference type="InterPro" id="IPR016181">
    <property type="entry name" value="Acyl_CoA_acyltransferase"/>
</dbReference>
<organism evidence="2 3">
    <name type="scientific">Paracoccus caeni</name>
    <dbReference type="NCBI Taxonomy" id="657651"/>
    <lineage>
        <taxon>Bacteria</taxon>
        <taxon>Pseudomonadati</taxon>
        <taxon>Pseudomonadota</taxon>
        <taxon>Alphaproteobacteria</taxon>
        <taxon>Rhodobacterales</taxon>
        <taxon>Paracoccaceae</taxon>
        <taxon>Paracoccus</taxon>
    </lineage>
</organism>
<dbReference type="RefSeq" id="WP_200685872.1">
    <property type="nucleotide sequence ID" value="NZ_JAEPRQ010000003.1"/>
</dbReference>
<evidence type="ECO:0000313" key="3">
    <source>
        <dbReference type="Proteomes" id="UP000640485"/>
    </source>
</evidence>
<name>A0A934SF22_9RHOB</name>
<dbReference type="Proteomes" id="UP000640485">
    <property type="component" value="Unassembled WGS sequence"/>
</dbReference>
<dbReference type="Pfam" id="PF00583">
    <property type="entry name" value="Acetyltransf_1"/>
    <property type="match status" value="1"/>
</dbReference>
<comment type="caution">
    <text evidence="2">The sequence shown here is derived from an EMBL/GenBank/DDBJ whole genome shotgun (WGS) entry which is preliminary data.</text>
</comment>
<dbReference type="Gene3D" id="3.40.630.30">
    <property type="match status" value="1"/>
</dbReference>
<dbReference type="AlphaFoldDB" id="A0A934SF22"/>
<dbReference type="PROSITE" id="PS51186">
    <property type="entry name" value="GNAT"/>
    <property type="match status" value="1"/>
</dbReference>
<keyword evidence="3" id="KW-1185">Reference proteome</keyword>
<dbReference type="SUPFAM" id="SSF55729">
    <property type="entry name" value="Acyl-CoA N-acyltransferases (Nat)"/>
    <property type="match status" value="1"/>
</dbReference>
<gene>
    <name evidence="2" type="ORF">JJJ17_09660</name>
</gene>
<evidence type="ECO:0000313" key="2">
    <source>
        <dbReference type="EMBL" id="MBK4216189.1"/>
    </source>
</evidence>
<accession>A0A934SF22</accession>
<dbReference type="InterPro" id="IPR000182">
    <property type="entry name" value="GNAT_dom"/>
</dbReference>
<dbReference type="GO" id="GO:0016747">
    <property type="term" value="F:acyltransferase activity, transferring groups other than amino-acyl groups"/>
    <property type="evidence" value="ECO:0007669"/>
    <property type="project" value="InterPro"/>
</dbReference>
<sequence length="281" mass="30521">MIPVGADELSRAAAALEHCSEGPIFLQSNIHNHGLAREGSDHRAVHLWRTPDWTGFTGLTAGGVLMPQMRDAGQGWSGLRPALQGRRIVGANGESGQVVRAIEMLGLTDAPTALNREEPGFELDLKDMIVPDVGGLWSQPLRDVDRDLLLGWRAAYRVEILGDTPAEAARTAPAEIDDWMRDGSHRLIWQDDRPVSLAGVNARLPGLVQIGGVYTPPELRRRGLARRAVAMLLAEMRGRGATRACLFAASAQAARAYIAIGFRHSGTIRMVFFSQPVEVTP</sequence>
<proteinExistence type="predicted"/>
<evidence type="ECO:0000259" key="1">
    <source>
        <dbReference type="PROSITE" id="PS51186"/>
    </source>
</evidence>